<dbReference type="SUPFAM" id="SSF51905">
    <property type="entry name" value="FAD/NAD(P)-binding domain"/>
    <property type="match status" value="1"/>
</dbReference>
<organism evidence="2 3">
    <name type="scientific">Caligus rogercresseyi</name>
    <name type="common">Sea louse</name>
    <dbReference type="NCBI Taxonomy" id="217165"/>
    <lineage>
        <taxon>Eukaryota</taxon>
        <taxon>Metazoa</taxon>
        <taxon>Ecdysozoa</taxon>
        <taxon>Arthropoda</taxon>
        <taxon>Crustacea</taxon>
        <taxon>Multicrustacea</taxon>
        <taxon>Hexanauplia</taxon>
        <taxon>Copepoda</taxon>
        <taxon>Siphonostomatoida</taxon>
        <taxon>Caligidae</taxon>
        <taxon>Caligus</taxon>
    </lineage>
</organism>
<dbReference type="PANTHER" id="PTHR13847">
    <property type="entry name" value="SARCOSINE DEHYDROGENASE-RELATED"/>
    <property type="match status" value="1"/>
</dbReference>
<dbReference type="AlphaFoldDB" id="A0A7T8JY84"/>
<sequence>MQTLGRTTGIDSFILGPEETQQLCPLLHVDDIYGCLYSPNDGTIDPSGLCQALSRYCTSHGIKVFEETPVMNILTEDIGHNETLIPGVQTSEGVIRTENVVNCTGGWANYISQMVGIQTPLVVMKHAYVTTDRIEGIQNYPNIRDHDLSIYLKLQGDSLHIGGYENNPIILDELTKDFAFGLYDLDWDVFGVHLENSIKRMPSLEMAGIKSTVCGPESFTPDHKPLMGEDPRVRGYFHGNGFNSAGMML</sequence>
<dbReference type="Gene3D" id="3.50.50.60">
    <property type="entry name" value="FAD/NAD(P)-binding domain"/>
    <property type="match status" value="1"/>
</dbReference>
<reference evidence="3" key="1">
    <citation type="submission" date="2021-01" db="EMBL/GenBank/DDBJ databases">
        <title>Caligus Genome Assembly.</title>
        <authorList>
            <person name="Gallardo-Escarate C."/>
        </authorList>
    </citation>
    <scope>NUCLEOTIDE SEQUENCE [LARGE SCALE GENOMIC DNA]</scope>
</reference>
<evidence type="ECO:0000313" key="3">
    <source>
        <dbReference type="Proteomes" id="UP000595437"/>
    </source>
</evidence>
<proteinExistence type="predicted"/>
<dbReference type="GO" id="GO:1901053">
    <property type="term" value="P:sarcosine catabolic process"/>
    <property type="evidence" value="ECO:0007669"/>
    <property type="project" value="TreeGrafter"/>
</dbReference>
<accession>A0A7T8JY84</accession>
<dbReference type="PANTHER" id="PTHR13847:SF200">
    <property type="entry name" value="SARCOSINE DEHYDROGENASE, MITOCHONDRIAL"/>
    <property type="match status" value="1"/>
</dbReference>
<dbReference type="InterPro" id="IPR006076">
    <property type="entry name" value="FAD-dep_OxRdtase"/>
</dbReference>
<feature type="domain" description="FAD dependent oxidoreductase" evidence="1">
    <location>
        <begin position="6"/>
        <end position="248"/>
    </location>
</feature>
<dbReference type="EMBL" id="CP045903">
    <property type="protein sequence ID" value="QQP39642.1"/>
    <property type="molecule type" value="Genomic_DNA"/>
</dbReference>
<dbReference type="Gene3D" id="3.30.9.10">
    <property type="entry name" value="D-Amino Acid Oxidase, subunit A, domain 2"/>
    <property type="match status" value="1"/>
</dbReference>
<name>A0A7T8JY84_CALRO</name>
<evidence type="ECO:0000259" key="1">
    <source>
        <dbReference type="Pfam" id="PF01266"/>
    </source>
</evidence>
<dbReference type="InterPro" id="IPR036188">
    <property type="entry name" value="FAD/NAD-bd_sf"/>
</dbReference>
<dbReference type="GO" id="GO:0005759">
    <property type="term" value="C:mitochondrial matrix"/>
    <property type="evidence" value="ECO:0007669"/>
    <property type="project" value="TreeGrafter"/>
</dbReference>
<feature type="non-terminal residue" evidence="2">
    <location>
        <position position="249"/>
    </location>
</feature>
<dbReference type="SUPFAM" id="SSF54373">
    <property type="entry name" value="FAD-linked reductases, C-terminal domain"/>
    <property type="match status" value="1"/>
</dbReference>
<dbReference type="OrthoDB" id="498204at2759"/>
<evidence type="ECO:0000313" key="2">
    <source>
        <dbReference type="EMBL" id="QQP39642.1"/>
    </source>
</evidence>
<gene>
    <name evidence="2" type="ORF">FKW44_020589</name>
</gene>
<dbReference type="GO" id="GO:0008480">
    <property type="term" value="F:sarcosine dehydrogenase activity"/>
    <property type="evidence" value="ECO:0007669"/>
    <property type="project" value="TreeGrafter"/>
</dbReference>
<protein>
    <recommendedName>
        <fullName evidence="1">FAD dependent oxidoreductase domain-containing protein</fullName>
    </recommendedName>
</protein>
<dbReference type="Proteomes" id="UP000595437">
    <property type="component" value="Chromosome 14"/>
</dbReference>
<dbReference type="Pfam" id="PF01266">
    <property type="entry name" value="DAO"/>
    <property type="match status" value="1"/>
</dbReference>
<keyword evidence="3" id="KW-1185">Reference proteome</keyword>